<dbReference type="InterPro" id="IPR007485">
    <property type="entry name" value="LPS_assembly_LptE"/>
</dbReference>
<dbReference type="PROSITE" id="PS51257">
    <property type="entry name" value="PROKAR_LIPOPROTEIN"/>
    <property type="match status" value="1"/>
</dbReference>
<dbReference type="EMBL" id="JBHRSV010000016">
    <property type="protein sequence ID" value="MFC2926278.1"/>
    <property type="molecule type" value="Genomic_DNA"/>
</dbReference>
<reference evidence="2" key="1">
    <citation type="journal article" date="2019" name="Int. J. Syst. Evol. Microbiol.">
        <title>The Global Catalogue of Microorganisms (GCM) 10K type strain sequencing project: providing services to taxonomists for standard genome sequencing and annotation.</title>
        <authorList>
            <consortium name="The Broad Institute Genomics Platform"/>
            <consortium name="The Broad Institute Genome Sequencing Center for Infectious Disease"/>
            <person name="Wu L."/>
            <person name="Ma J."/>
        </authorList>
    </citation>
    <scope>NUCLEOTIDE SEQUENCE [LARGE SCALE GENOMIC DNA]</scope>
    <source>
        <strain evidence="2">KCTC 52487</strain>
    </source>
</reference>
<name>A0ABV6ZY55_9PROT</name>
<comment type="caution">
    <text evidence="1">The sequence shown here is derived from an EMBL/GenBank/DDBJ whole genome shotgun (WGS) entry which is preliminary data.</text>
</comment>
<dbReference type="Proteomes" id="UP001595379">
    <property type="component" value="Unassembled WGS sequence"/>
</dbReference>
<protein>
    <submittedName>
        <fullName evidence="1">LPS assembly lipoprotein LptE</fullName>
    </submittedName>
</protein>
<proteinExistence type="predicted"/>
<keyword evidence="1" id="KW-0449">Lipoprotein</keyword>
<accession>A0ABV6ZY55</accession>
<dbReference type="RefSeq" id="WP_343164590.1">
    <property type="nucleotide sequence ID" value="NZ_JBHRSV010000016.1"/>
</dbReference>
<dbReference type="Pfam" id="PF04390">
    <property type="entry name" value="LptE"/>
    <property type="match status" value="1"/>
</dbReference>
<keyword evidence="2" id="KW-1185">Reference proteome</keyword>
<dbReference type="Gene3D" id="3.30.160.150">
    <property type="entry name" value="Lipoprotein like domain"/>
    <property type="match status" value="1"/>
</dbReference>
<organism evidence="1 2">
    <name type="scientific">Hyphobacterium vulgare</name>
    <dbReference type="NCBI Taxonomy" id="1736751"/>
    <lineage>
        <taxon>Bacteria</taxon>
        <taxon>Pseudomonadati</taxon>
        <taxon>Pseudomonadota</taxon>
        <taxon>Alphaproteobacteria</taxon>
        <taxon>Maricaulales</taxon>
        <taxon>Maricaulaceae</taxon>
        <taxon>Hyphobacterium</taxon>
    </lineage>
</organism>
<evidence type="ECO:0000313" key="2">
    <source>
        <dbReference type="Proteomes" id="UP001595379"/>
    </source>
</evidence>
<sequence length="164" mass="17773">MHRRIFLAAALAASAIALTGCGFQPLYGGPSGVRLDGIALVQEGDQRIDYLLRDELRNSFPDDAGRYRLVLEPADVRRTGSGIGADGIATRYDLLLTVSYRIYEDGNPQHVFDGSASGAGTYNIPIQPYAAITSQREGEELAARSAASRITLQVARFLRTREGN</sequence>
<gene>
    <name evidence="1" type="primary">lptE</name>
    <name evidence="1" type="ORF">ACFOOR_09180</name>
</gene>
<evidence type="ECO:0000313" key="1">
    <source>
        <dbReference type="EMBL" id="MFC2926278.1"/>
    </source>
</evidence>